<dbReference type="PANTHER" id="PTHR35191">
    <property type="entry name" value="PROPHAGE SIDE TAIL FIBER PROTEIN HOMOLOG STFQ-RELATED"/>
    <property type="match status" value="1"/>
</dbReference>
<evidence type="ECO:0000259" key="1">
    <source>
        <dbReference type="Pfam" id="PF12571"/>
    </source>
</evidence>
<dbReference type="EMBL" id="NXID01000016">
    <property type="protein sequence ID" value="RXK16048.1"/>
    <property type="molecule type" value="Genomic_DNA"/>
</dbReference>
<sequence>MEYFTLLTKKGKEKIAAATVANSTIALTHIALGDGNGTVPMPDASKTALANEKFRAPLNDLRVDEKNSSWFIAEGYIPSNQGNFWVREVGVFDTDGDLIAIGNYPETFKPIITAGVAKDLYIKVIFEVSSSDTVTLQVDPSIVMASQEYVNSRLIKKADISYVDAKPTGFKNFIINGGFDIWDKGLSFQTSNKYTANRAHTLVGIVEAVPSEINRTYDYQVTLNDGVSGNGIYAQAILKEDIQHLQNKQITFSMKRKGLIGSFDVYFIWRDSLLAEINQVAKSITFIKTNTDWEKFEGTLTLPEANPTNKYLVVIITAGADFNSTFRLNELQLEEGEKATNFENRPLWLEKELCSYFYEKRTLNIIGQTDSGTGVRGLIEYKNKRIEPQIFASNLGSFNDNIISVDISSVAFSEIKKNQCRFDATVVSNSLLNFYPCYGQLDISIDAEVY</sequence>
<dbReference type="Gene3D" id="2.60.120.260">
    <property type="entry name" value="Galactose-binding domain-like"/>
    <property type="match status" value="1"/>
</dbReference>
<organism evidence="2 3">
    <name type="scientific">Malaciobacter mytili LMG 24559</name>
    <dbReference type="NCBI Taxonomy" id="1032238"/>
    <lineage>
        <taxon>Bacteria</taxon>
        <taxon>Pseudomonadati</taxon>
        <taxon>Campylobacterota</taxon>
        <taxon>Epsilonproteobacteria</taxon>
        <taxon>Campylobacterales</taxon>
        <taxon>Arcobacteraceae</taxon>
        <taxon>Malaciobacter</taxon>
    </lineage>
</organism>
<accession>A0AAX2AJC8</accession>
<dbReference type="AlphaFoldDB" id="A0AAX2AJC8"/>
<proteinExistence type="predicted"/>
<dbReference type="PANTHER" id="PTHR35191:SF1">
    <property type="entry name" value="PROPHAGE SIDE TAIL FIBER PROTEIN HOMOLOG STFQ-RELATED"/>
    <property type="match status" value="1"/>
</dbReference>
<evidence type="ECO:0000313" key="3">
    <source>
        <dbReference type="Proteomes" id="UP000290092"/>
    </source>
</evidence>
<feature type="domain" description="Phage tail fibre protein N-terminal" evidence="1">
    <location>
        <begin position="2"/>
        <end position="147"/>
    </location>
</feature>
<dbReference type="InterPro" id="IPR051934">
    <property type="entry name" value="Phage_Tail_Fiber_Structural"/>
</dbReference>
<protein>
    <recommendedName>
        <fullName evidence="1">Phage tail fibre protein N-terminal domain-containing protein</fullName>
    </recommendedName>
</protein>
<reference evidence="2 3" key="1">
    <citation type="submission" date="2017-09" db="EMBL/GenBank/DDBJ databases">
        <title>Genomics of the genus Arcobacter.</title>
        <authorList>
            <person name="Perez-Cataluna A."/>
            <person name="Figueras M.J."/>
            <person name="Salas-Masso N."/>
        </authorList>
    </citation>
    <scope>NUCLEOTIDE SEQUENCE [LARGE SCALE GENOMIC DNA]</scope>
    <source>
        <strain evidence="2 3">CECT 7386</strain>
    </source>
</reference>
<dbReference type="InterPro" id="IPR022225">
    <property type="entry name" value="Phage_tail_fibre_N"/>
</dbReference>
<dbReference type="RefSeq" id="WP_114841251.1">
    <property type="nucleotide sequence ID" value="NZ_CP031219.1"/>
</dbReference>
<dbReference type="Pfam" id="PF12571">
    <property type="entry name" value="Phage_tail_fib"/>
    <property type="match status" value="1"/>
</dbReference>
<gene>
    <name evidence="2" type="ORF">CP985_05600</name>
</gene>
<dbReference type="Proteomes" id="UP000290092">
    <property type="component" value="Unassembled WGS sequence"/>
</dbReference>
<dbReference type="KEGG" id="amyt:AMYT_0783"/>
<comment type="caution">
    <text evidence="2">The sequence shown here is derived from an EMBL/GenBank/DDBJ whole genome shotgun (WGS) entry which is preliminary data.</text>
</comment>
<name>A0AAX2AJC8_9BACT</name>
<keyword evidence="3" id="KW-1185">Reference proteome</keyword>
<evidence type="ECO:0000313" key="2">
    <source>
        <dbReference type="EMBL" id="RXK16048.1"/>
    </source>
</evidence>